<keyword evidence="4" id="KW-1185">Reference proteome</keyword>
<dbReference type="Gene3D" id="1.10.10.10">
    <property type="entry name" value="Winged helix-like DNA-binding domain superfamily/Winged helix DNA-binding domain"/>
    <property type="match status" value="1"/>
</dbReference>
<dbReference type="PANTHER" id="PTHR23155">
    <property type="entry name" value="DISEASE RESISTANCE PROTEIN RP"/>
    <property type="match status" value="1"/>
</dbReference>
<dbReference type="EMBL" id="NKXS01007471">
    <property type="protein sequence ID" value="PIM99615.1"/>
    <property type="molecule type" value="Genomic_DNA"/>
</dbReference>
<dbReference type="InterPro" id="IPR036388">
    <property type="entry name" value="WH-like_DNA-bd_sf"/>
</dbReference>
<evidence type="ECO:0000256" key="2">
    <source>
        <dbReference type="ARBA" id="ARBA00022614"/>
    </source>
</evidence>
<accession>A0A2G9G2S0</accession>
<proteinExistence type="inferred from homology"/>
<dbReference type="InterPro" id="IPR042197">
    <property type="entry name" value="Apaf_helical"/>
</dbReference>
<dbReference type="Gene3D" id="1.10.8.430">
    <property type="entry name" value="Helical domain of apoptotic protease-activating factors"/>
    <property type="match status" value="1"/>
</dbReference>
<evidence type="ECO:0000313" key="4">
    <source>
        <dbReference type="Proteomes" id="UP000231279"/>
    </source>
</evidence>
<dbReference type="STRING" id="429701.A0A2G9G2S0"/>
<organism evidence="3 4">
    <name type="scientific">Handroanthus impetiginosus</name>
    <dbReference type="NCBI Taxonomy" id="429701"/>
    <lineage>
        <taxon>Eukaryota</taxon>
        <taxon>Viridiplantae</taxon>
        <taxon>Streptophyta</taxon>
        <taxon>Embryophyta</taxon>
        <taxon>Tracheophyta</taxon>
        <taxon>Spermatophyta</taxon>
        <taxon>Magnoliopsida</taxon>
        <taxon>eudicotyledons</taxon>
        <taxon>Gunneridae</taxon>
        <taxon>Pentapetalae</taxon>
        <taxon>asterids</taxon>
        <taxon>lamiids</taxon>
        <taxon>Lamiales</taxon>
        <taxon>Bignoniaceae</taxon>
        <taxon>Crescentiina</taxon>
        <taxon>Tabebuia alliance</taxon>
        <taxon>Handroanthus</taxon>
    </lineage>
</organism>
<dbReference type="OrthoDB" id="1935686at2759"/>
<name>A0A2G9G2S0_9LAMI</name>
<dbReference type="SUPFAM" id="SSF52540">
    <property type="entry name" value="P-loop containing nucleoside triphosphate hydrolases"/>
    <property type="match status" value="1"/>
</dbReference>
<dbReference type="GO" id="GO:0043531">
    <property type="term" value="F:ADP binding"/>
    <property type="evidence" value="ECO:0007669"/>
    <property type="project" value="InterPro"/>
</dbReference>
<comment type="similarity">
    <text evidence="1">Belongs to the disease resistance NB-LRR family.</text>
</comment>
<dbReference type="Proteomes" id="UP000231279">
    <property type="component" value="Unassembled WGS sequence"/>
</dbReference>
<dbReference type="AlphaFoldDB" id="A0A2G9G2S0"/>
<evidence type="ECO:0000256" key="1">
    <source>
        <dbReference type="ARBA" id="ARBA00008894"/>
    </source>
</evidence>
<protein>
    <submittedName>
        <fullName evidence="3">Uncharacterized protein</fullName>
    </submittedName>
</protein>
<sequence length="116" mass="13235">MPTNKNFDSELEMIGRQIVKKCGGVPLAIVVIVGMLRERGISEFSRNGVLHSIGENASDEYSQIFYLSFKDLPTFLKPCFLYFGNILEDHEFSASEAARLWMAEKFILQVGRDWEP</sequence>
<keyword evidence="2" id="KW-0433">Leucine-rich repeat</keyword>
<gene>
    <name evidence="3" type="ORF">CDL12_27888</name>
</gene>
<dbReference type="InterPro" id="IPR044974">
    <property type="entry name" value="Disease_R_plants"/>
</dbReference>
<dbReference type="PANTHER" id="PTHR23155:SF1228">
    <property type="entry name" value="NB-ARC DOMAIN CONTAINING PROTEIN, EXPRESSED"/>
    <property type="match status" value="1"/>
</dbReference>
<comment type="caution">
    <text evidence="3">The sequence shown here is derived from an EMBL/GenBank/DDBJ whole genome shotgun (WGS) entry which is preliminary data.</text>
</comment>
<dbReference type="GO" id="GO:0098542">
    <property type="term" value="P:defense response to other organism"/>
    <property type="evidence" value="ECO:0007669"/>
    <property type="project" value="TreeGrafter"/>
</dbReference>
<evidence type="ECO:0000313" key="3">
    <source>
        <dbReference type="EMBL" id="PIM99615.1"/>
    </source>
</evidence>
<reference evidence="4" key="1">
    <citation type="journal article" date="2018" name="Gigascience">
        <title>Genome assembly of the Pink Ipe (Handroanthus impetiginosus, Bignoniaceae), a highly valued, ecologically keystone Neotropical timber forest tree.</title>
        <authorList>
            <person name="Silva-Junior O.B."/>
            <person name="Grattapaglia D."/>
            <person name="Novaes E."/>
            <person name="Collevatti R.G."/>
        </authorList>
    </citation>
    <scope>NUCLEOTIDE SEQUENCE [LARGE SCALE GENOMIC DNA]</scope>
    <source>
        <strain evidence="4">cv. UFG-1</strain>
    </source>
</reference>
<dbReference type="InterPro" id="IPR027417">
    <property type="entry name" value="P-loop_NTPase"/>
</dbReference>